<dbReference type="EMBL" id="JABCQH010000024">
    <property type="protein sequence ID" value="MBF0889758.1"/>
    <property type="molecule type" value="Genomic_DNA"/>
</dbReference>
<dbReference type="Pfam" id="PF13460">
    <property type="entry name" value="NAD_binding_10"/>
    <property type="match status" value="1"/>
</dbReference>
<protein>
    <submittedName>
        <fullName evidence="2">SDR family oxidoreductase</fullName>
    </submittedName>
</protein>
<comment type="caution">
    <text evidence="2">The sequence shown here is derived from an EMBL/GenBank/DDBJ whole genome shotgun (WGS) entry which is preliminary data.</text>
</comment>
<keyword evidence="3" id="KW-1185">Reference proteome</keyword>
<sequence>MTIAITGASGQLGHLVLNALEGRTNAGNIVALVRTTSKVAVKSIETREFDYTKIETLVPSLTGVETLILISSNEIGQRVIQHRNVITAAKTAGVRTILYTSVLHADTSVLSLADEHRVTEADLRSSGLSFTILRNGWYTENYTGSAGAALKGGAFIGSAGDGRISSAARADYAQALAVVATGPGHVGKVYELAGDNAWTLSDLAAEISRQTGKDIPYRNLTESDYAKALIGAGLPDGLAHAVAGWDIAASQGALFDDGRQLSALIGRPTTSLAESVAAVLKKSSE</sequence>
<dbReference type="RefSeq" id="WP_194263485.1">
    <property type="nucleotide sequence ID" value="NZ_JABCQH010000024.1"/>
</dbReference>
<evidence type="ECO:0000313" key="3">
    <source>
        <dbReference type="Proteomes" id="UP000662701"/>
    </source>
</evidence>
<evidence type="ECO:0000259" key="1">
    <source>
        <dbReference type="Pfam" id="PF13460"/>
    </source>
</evidence>
<reference evidence="2 3" key="2">
    <citation type="submission" date="2020-11" db="EMBL/GenBank/DDBJ databases">
        <title>Description of novel Gluconobacter species.</title>
        <authorList>
            <person name="Cleenwerck I."/>
            <person name="Cnockaert M."/>
            <person name="Borremans W."/>
            <person name="Wieme A.D."/>
            <person name="De Vuyst L."/>
            <person name="Vandamme P."/>
        </authorList>
    </citation>
    <scope>NUCLEOTIDE SEQUENCE [LARGE SCALE GENOMIC DNA]</scope>
    <source>
        <strain evidence="2 3">LMG 1745</strain>
    </source>
</reference>
<accession>A0ABR9YZW0</accession>
<dbReference type="PANTHER" id="PTHR47129">
    <property type="entry name" value="QUINONE OXIDOREDUCTASE 2"/>
    <property type="match status" value="1"/>
</dbReference>
<proteinExistence type="predicted"/>
<evidence type="ECO:0000313" key="2">
    <source>
        <dbReference type="EMBL" id="MBF0889758.1"/>
    </source>
</evidence>
<dbReference type="InterPro" id="IPR016040">
    <property type="entry name" value="NAD(P)-bd_dom"/>
</dbReference>
<dbReference type="SUPFAM" id="SSF51735">
    <property type="entry name" value="NAD(P)-binding Rossmann-fold domains"/>
    <property type="match status" value="1"/>
</dbReference>
<dbReference type="Gene3D" id="3.40.50.720">
    <property type="entry name" value="NAD(P)-binding Rossmann-like Domain"/>
    <property type="match status" value="1"/>
</dbReference>
<reference evidence="3" key="1">
    <citation type="submission" date="2020-04" db="EMBL/GenBank/DDBJ databases">
        <title>Description of novel Gluconacetobacter.</title>
        <authorList>
            <person name="Sombolestani A."/>
        </authorList>
    </citation>
    <scope>NUCLEOTIDE SEQUENCE [LARGE SCALE GENOMIC DNA]</scope>
    <source>
        <strain evidence="3">LMG 1745</strain>
    </source>
</reference>
<dbReference type="CDD" id="cd05269">
    <property type="entry name" value="TMR_SDR_a"/>
    <property type="match status" value="1"/>
</dbReference>
<feature type="domain" description="NAD(P)-binding" evidence="1">
    <location>
        <begin position="7"/>
        <end position="177"/>
    </location>
</feature>
<dbReference type="InterPro" id="IPR052718">
    <property type="entry name" value="NmrA-type_oxidoreductase"/>
</dbReference>
<organism evidence="2 3">
    <name type="scientific">Gluconobacter cadivus</name>
    <dbReference type="NCBI Taxonomy" id="2728101"/>
    <lineage>
        <taxon>Bacteria</taxon>
        <taxon>Pseudomonadati</taxon>
        <taxon>Pseudomonadota</taxon>
        <taxon>Alphaproteobacteria</taxon>
        <taxon>Acetobacterales</taxon>
        <taxon>Acetobacteraceae</taxon>
        <taxon>Gluconobacter</taxon>
    </lineage>
</organism>
<dbReference type="Gene3D" id="3.90.25.10">
    <property type="entry name" value="UDP-galactose 4-epimerase, domain 1"/>
    <property type="match status" value="1"/>
</dbReference>
<dbReference type="InterPro" id="IPR036291">
    <property type="entry name" value="NAD(P)-bd_dom_sf"/>
</dbReference>
<dbReference type="PANTHER" id="PTHR47129:SF1">
    <property type="entry name" value="NMRA-LIKE DOMAIN-CONTAINING PROTEIN"/>
    <property type="match status" value="1"/>
</dbReference>
<name>A0ABR9YZW0_9PROT</name>
<dbReference type="Proteomes" id="UP000662701">
    <property type="component" value="Unassembled WGS sequence"/>
</dbReference>
<gene>
    <name evidence="2" type="ORF">HKD19_14595</name>
</gene>